<dbReference type="CDD" id="cd00154">
    <property type="entry name" value="Rab"/>
    <property type="match status" value="1"/>
</dbReference>
<dbReference type="NCBIfam" id="TIGR00231">
    <property type="entry name" value="small_GTP"/>
    <property type="match status" value="1"/>
</dbReference>
<dbReference type="PRINTS" id="PR00449">
    <property type="entry name" value="RASTRNSFRMNG"/>
</dbReference>
<dbReference type="PROSITE" id="PS51419">
    <property type="entry name" value="RAB"/>
    <property type="match status" value="1"/>
</dbReference>
<dbReference type="Gene3D" id="3.40.50.300">
    <property type="entry name" value="P-loop containing nucleotide triphosphate hydrolases"/>
    <property type="match status" value="1"/>
</dbReference>
<dbReference type="InterPro" id="IPR050227">
    <property type="entry name" value="Rab"/>
</dbReference>
<dbReference type="InterPro" id="IPR001806">
    <property type="entry name" value="Small_GTPase"/>
</dbReference>
<dbReference type="InterPro" id="IPR027417">
    <property type="entry name" value="P-loop_NTPase"/>
</dbReference>
<reference evidence="3 4" key="1">
    <citation type="journal article" date="2021" name="Elife">
        <title>Chloroplast acquisition without the gene transfer in kleptoplastic sea slugs, Plakobranchus ocellatus.</title>
        <authorList>
            <person name="Maeda T."/>
            <person name="Takahashi S."/>
            <person name="Yoshida T."/>
            <person name="Shimamura S."/>
            <person name="Takaki Y."/>
            <person name="Nagai Y."/>
            <person name="Toyoda A."/>
            <person name="Suzuki Y."/>
            <person name="Arimoto A."/>
            <person name="Ishii H."/>
            <person name="Satoh N."/>
            <person name="Nishiyama T."/>
            <person name="Hasebe M."/>
            <person name="Maruyama T."/>
            <person name="Minagawa J."/>
            <person name="Obokata J."/>
            <person name="Shigenobu S."/>
        </authorList>
    </citation>
    <scope>NUCLEOTIDE SEQUENCE [LARGE SCALE GENOMIC DNA]</scope>
</reference>
<dbReference type="InterPro" id="IPR005225">
    <property type="entry name" value="Small_GTP-bd"/>
</dbReference>
<dbReference type="SMART" id="SM00175">
    <property type="entry name" value="RAB"/>
    <property type="match status" value="1"/>
</dbReference>
<keyword evidence="4" id="KW-1185">Reference proteome</keyword>
<comment type="caution">
    <text evidence="3">The sequence shown here is derived from an EMBL/GenBank/DDBJ whole genome shotgun (WGS) entry which is preliminary data.</text>
</comment>
<evidence type="ECO:0000256" key="2">
    <source>
        <dbReference type="ARBA" id="ARBA00023134"/>
    </source>
</evidence>
<dbReference type="SMART" id="SM00173">
    <property type="entry name" value="RAS"/>
    <property type="match status" value="1"/>
</dbReference>
<keyword evidence="2" id="KW-0342">GTP-binding</keyword>
<evidence type="ECO:0000313" key="4">
    <source>
        <dbReference type="Proteomes" id="UP000735302"/>
    </source>
</evidence>
<dbReference type="EMBL" id="BLXT01005934">
    <property type="protein sequence ID" value="GFO27576.1"/>
    <property type="molecule type" value="Genomic_DNA"/>
</dbReference>
<dbReference type="GO" id="GO:0003924">
    <property type="term" value="F:GTPase activity"/>
    <property type="evidence" value="ECO:0007669"/>
    <property type="project" value="InterPro"/>
</dbReference>
<dbReference type="FunFam" id="3.40.50.300:FF:001447">
    <property type="entry name" value="Ras-related protein Rab-1B"/>
    <property type="match status" value="1"/>
</dbReference>
<evidence type="ECO:0000313" key="3">
    <source>
        <dbReference type="EMBL" id="GFO27576.1"/>
    </source>
</evidence>
<gene>
    <name evidence="3" type="ORF">PoB_005408100</name>
</gene>
<evidence type="ECO:0000256" key="1">
    <source>
        <dbReference type="ARBA" id="ARBA00022741"/>
    </source>
</evidence>
<protein>
    <submittedName>
        <fullName evidence="3">Ras-related protein rab-3d</fullName>
    </submittedName>
</protein>
<dbReference type="Proteomes" id="UP000735302">
    <property type="component" value="Unassembled WGS sequence"/>
</dbReference>
<organism evidence="3 4">
    <name type="scientific">Plakobranchus ocellatus</name>
    <dbReference type="NCBI Taxonomy" id="259542"/>
    <lineage>
        <taxon>Eukaryota</taxon>
        <taxon>Metazoa</taxon>
        <taxon>Spiralia</taxon>
        <taxon>Lophotrochozoa</taxon>
        <taxon>Mollusca</taxon>
        <taxon>Gastropoda</taxon>
        <taxon>Heterobranchia</taxon>
        <taxon>Euthyneura</taxon>
        <taxon>Panpulmonata</taxon>
        <taxon>Sacoglossa</taxon>
        <taxon>Placobranchoidea</taxon>
        <taxon>Plakobranchidae</taxon>
        <taxon>Plakobranchus</taxon>
    </lineage>
</organism>
<accession>A0AAV4C495</accession>
<name>A0AAV4C495_9GAST</name>
<dbReference type="PANTHER" id="PTHR47977">
    <property type="entry name" value="RAS-RELATED PROTEIN RAB"/>
    <property type="match status" value="1"/>
</dbReference>
<sequence>MIRRSSFPLSQFDYTVKIILLGDHSVGKTSFLSQLATDNNNDAIPCRCLHFRQNCQVELEVTHHGKRILVKIADTGGQERFRSITASYYRGAQGCLVMFDAERAETFSHVYDWNNDLEMYTNRQFLSKFLVGVNFDSSRKQVTSEQASRLASQLEMQFHDLDPRSRKSTVGVVIKLLDLVMVTVQRLPSLTIDIRPGQVTELDASQKQNGRRWGLRTNSVASDIPLNVLSGHPPHKMKCSC</sequence>
<dbReference type="GO" id="GO:0005525">
    <property type="term" value="F:GTP binding"/>
    <property type="evidence" value="ECO:0007669"/>
    <property type="project" value="UniProtKB-KW"/>
</dbReference>
<proteinExistence type="predicted"/>
<dbReference type="AlphaFoldDB" id="A0AAV4C495"/>
<dbReference type="Pfam" id="PF00071">
    <property type="entry name" value="Ras"/>
    <property type="match status" value="1"/>
</dbReference>
<dbReference type="SUPFAM" id="SSF52540">
    <property type="entry name" value="P-loop containing nucleoside triphosphate hydrolases"/>
    <property type="match status" value="1"/>
</dbReference>
<keyword evidence="1" id="KW-0547">Nucleotide-binding</keyword>